<name>A0A6A3GKV5_9STRA</name>
<accession>A0A6A3GKV5</accession>
<proteinExistence type="predicted"/>
<reference evidence="2 3" key="1">
    <citation type="submission" date="2018-09" db="EMBL/GenBank/DDBJ databases">
        <title>Genomic investigation of the strawberry pathogen Phytophthora fragariae indicates pathogenicity is determined by transcriptional variation in three key races.</title>
        <authorList>
            <person name="Adams T.M."/>
            <person name="Armitage A.D."/>
            <person name="Sobczyk M.K."/>
            <person name="Bates H.J."/>
            <person name="Dunwell J.M."/>
            <person name="Nellist C.F."/>
            <person name="Harrison R.J."/>
        </authorList>
    </citation>
    <scope>NUCLEOTIDE SEQUENCE [LARGE SCALE GENOMIC DNA]</scope>
    <source>
        <strain evidence="2 3">SCRP245</strain>
    </source>
</reference>
<evidence type="ECO:0000256" key="1">
    <source>
        <dbReference type="SAM" id="SignalP"/>
    </source>
</evidence>
<dbReference type="AlphaFoldDB" id="A0A6A3GKV5"/>
<sequence>MDRWWAVILHRISKIVFVHAANHNNFDHNRQDDTYNYTTRIGRLVVVAGPCVERAPFF</sequence>
<gene>
    <name evidence="2" type="ORF">PF011_g30922</name>
</gene>
<feature type="chain" id="PRO_5025692398" description="Pectate lyase" evidence="1">
    <location>
        <begin position="21"/>
        <end position="58"/>
    </location>
</feature>
<comment type="caution">
    <text evidence="2">The sequence shown here is derived from an EMBL/GenBank/DDBJ whole genome shotgun (WGS) entry which is preliminary data.</text>
</comment>
<keyword evidence="1" id="KW-0732">Signal</keyword>
<dbReference type="Proteomes" id="UP000460718">
    <property type="component" value="Unassembled WGS sequence"/>
</dbReference>
<dbReference type="EMBL" id="QXFW01006977">
    <property type="protein sequence ID" value="KAE8958049.1"/>
    <property type="molecule type" value="Genomic_DNA"/>
</dbReference>
<organism evidence="2 3">
    <name type="scientific">Phytophthora fragariae</name>
    <dbReference type="NCBI Taxonomy" id="53985"/>
    <lineage>
        <taxon>Eukaryota</taxon>
        <taxon>Sar</taxon>
        <taxon>Stramenopiles</taxon>
        <taxon>Oomycota</taxon>
        <taxon>Peronosporomycetes</taxon>
        <taxon>Peronosporales</taxon>
        <taxon>Peronosporaceae</taxon>
        <taxon>Phytophthora</taxon>
    </lineage>
</organism>
<protein>
    <recommendedName>
        <fullName evidence="4">Pectate lyase</fullName>
    </recommendedName>
</protein>
<evidence type="ECO:0000313" key="2">
    <source>
        <dbReference type="EMBL" id="KAE8958049.1"/>
    </source>
</evidence>
<evidence type="ECO:0008006" key="4">
    <source>
        <dbReference type="Google" id="ProtNLM"/>
    </source>
</evidence>
<evidence type="ECO:0000313" key="3">
    <source>
        <dbReference type="Proteomes" id="UP000460718"/>
    </source>
</evidence>
<feature type="signal peptide" evidence="1">
    <location>
        <begin position="1"/>
        <end position="20"/>
    </location>
</feature>